<protein>
    <submittedName>
        <fullName evidence="2">Abortive infection family protein</fullName>
    </submittedName>
</protein>
<evidence type="ECO:0000259" key="1">
    <source>
        <dbReference type="Pfam" id="PF14355"/>
    </source>
</evidence>
<keyword evidence="3" id="KW-1185">Reference proteome</keyword>
<sequence length="270" mass="30450">MSDLTGSDRRKLEKLLGMGSGYVLNFSDRTFGNFFDEYRVEIDAERYRAGGTSKANRMRTFWNLDANHTVGRVIGGLIEYASDEQCFGDSNPVLIDDCRKIAQRLLSDQPVAELEALSAIADEKDFEVVAEHVREAIEKNQPEGALDRLHTFAHKFIRVICEPHGVAISRDKALHSIFGEYVKALRDAGHLESAMTERILKSSISVLETFNEVRNHKSLAHDNPILNYEESLLIFNHVAASIRFIKALEVKINAKVVAKISNWESDDIPF</sequence>
<organism evidence="2 3">
    <name type="scientific">Herbaspirillum robiniae</name>
    <dbReference type="NCBI Taxonomy" id="2014887"/>
    <lineage>
        <taxon>Bacteria</taxon>
        <taxon>Pseudomonadati</taxon>
        <taxon>Pseudomonadota</taxon>
        <taxon>Betaproteobacteria</taxon>
        <taxon>Burkholderiales</taxon>
        <taxon>Oxalobacteraceae</taxon>
        <taxon>Herbaspirillum</taxon>
    </lineage>
</organism>
<reference evidence="2 3" key="1">
    <citation type="journal article" date="2020" name="Front. Plant Sci.">
        <title>Isolation of Rhizosphere Bacteria That Improve Quality and Water Stress Tolerance in Greenhouse Ornamentals.</title>
        <authorList>
            <person name="Nordstedt N.P."/>
            <person name="Jones M.L."/>
        </authorList>
    </citation>
    <scope>NUCLEOTIDE SEQUENCE [LARGE SCALE GENOMIC DNA]</scope>
    <source>
        <strain evidence="2 3">C6C2</strain>
    </source>
</reference>
<evidence type="ECO:0000313" key="2">
    <source>
        <dbReference type="EMBL" id="NUU04578.1"/>
    </source>
</evidence>
<evidence type="ECO:0000313" key="3">
    <source>
        <dbReference type="Proteomes" id="UP000536746"/>
    </source>
</evidence>
<dbReference type="Pfam" id="PF14355">
    <property type="entry name" value="Abi_C"/>
    <property type="match status" value="1"/>
</dbReference>
<name>A0ABX2M490_9BURK</name>
<feature type="domain" description="Abortive infection protein-like C-terminal" evidence="1">
    <location>
        <begin position="175"/>
        <end position="245"/>
    </location>
</feature>
<accession>A0ABX2M490</accession>
<gene>
    <name evidence="2" type="ORF">HNO84_23465</name>
</gene>
<dbReference type="RefSeq" id="WP_175354956.1">
    <property type="nucleotide sequence ID" value="NZ_JABFMT010000049.1"/>
</dbReference>
<dbReference type="EMBL" id="JABFMT010000049">
    <property type="protein sequence ID" value="NUU04578.1"/>
    <property type="molecule type" value="Genomic_DNA"/>
</dbReference>
<dbReference type="Proteomes" id="UP000536746">
    <property type="component" value="Unassembled WGS sequence"/>
</dbReference>
<proteinExistence type="predicted"/>
<dbReference type="InterPro" id="IPR026001">
    <property type="entry name" value="Abi-like_C"/>
</dbReference>
<comment type="caution">
    <text evidence="2">The sequence shown here is derived from an EMBL/GenBank/DDBJ whole genome shotgun (WGS) entry which is preliminary data.</text>
</comment>